<keyword evidence="2" id="KW-1185">Reference proteome</keyword>
<feature type="non-terminal residue" evidence="1">
    <location>
        <position position="228"/>
    </location>
</feature>
<comment type="caution">
    <text evidence="1">The sequence shown here is derived from an EMBL/GenBank/DDBJ whole genome shotgun (WGS) entry which is preliminary data.</text>
</comment>
<organism evidence="1 2">
    <name type="scientific">Homarus americanus</name>
    <name type="common">American lobster</name>
    <dbReference type="NCBI Taxonomy" id="6706"/>
    <lineage>
        <taxon>Eukaryota</taxon>
        <taxon>Metazoa</taxon>
        <taxon>Ecdysozoa</taxon>
        <taxon>Arthropoda</taxon>
        <taxon>Crustacea</taxon>
        <taxon>Multicrustacea</taxon>
        <taxon>Malacostraca</taxon>
        <taxon>Eumalacostraca</taxon>
        <taxon>Eucarida</taxon>
        <taxon>Decapoda</taxon>
        <taxon>Pleocyemata</taxon>
        <taxon>Astacidea</taxon>
        <taxon>Nephropoidea</taxon>
        <taxon>Nephropidae</taxon>
        <taxon>Homarus</taxon>
    </lineage>
</organism>
<gene>
    <name evidence="1" type="ORF">Hamer_G026670</name>
</gene>
<protein>
    <submittedName>
        <fullName evidence="1">Uncharacterized protein</fullName>
    </submittedName>
</protein>
<dbReference type="Proteomes" id="UP000747542">
    <property type="component" value="Unassembled WGS sequence"/>
</dbReference>
<reference evidence="1" key="1">
    <citation type="journal article" date="2021" name="Sci. Adv.">
        <title>The American lobster genome reveals insights on longevity, neural, and immune adaptations.</title>
        <authorList>
            <person name="Polinski J.M."/>
            <person name="Zimin A.V."/>
            <person name="Clark K.F."/>
            <person name="Kohn A.B."/>
            <person name="Sadowski N."/>
            <person name="Timp W."/>
            <person name="Ptitsyn A."/>
            <person name="Khanna P."/>
            <person name="Romanova D.Y."/>
            <person name="Williams P."/>
            <person name="Greenwood S.J."/>
            <person name="Moroz L.L."/>
            <person name="Walt D.R."/>
            <person name="Bodnar A.G."/>
        </authorList>
    </citation>
    <scope>NUCLEOTIDE SEQUENCE</scope>
    <source>
        <strain evidence="1">GMGI-L3</strain>
    </source>
</reference>
<dbReference type="AlphaFoldDB" id="A0A8J5MWP0"/>
<dbReference type="EMBL" id="JAHLQT010023364">
    <property type="protein sequence ID" value="KAG7165829.1"/>
    <property type="molecule type" value="Genomic_DNA"/>
</dbReference>
<proteinExistence type="predicted"/>
<dbReference type="PANTHER" id="PTHR46888:SF13">
    <property type="entry name" value="RIBONUCLEASE H"/>
    <property type="match status" value="1"/>
</dbReference>
<dbReference type="PANTHER" id="PTHR46888">
    <property type="entry name" value="ZINC KNUCKLE DOMAINCONTAINING PROTEIN-RELATED"/>
    <property type="match status" value="1"/>
</dbReference>
<evidence type="ECO:0000313" key="1">
    <source>
        <dbReference type="EMBL" id="KAG7165829.1"/>
    </source>
</evidence>
<accession>A0A8J5MWP0</accession>
<sequence>MPAFDEEDPYEFFKQFEKITTSSQWPKQSWNVKIQSVLIGSARSAFLSLSSEVCRSYEKVKEEILKDLFPAWHLVLKGVGGVINVPLCRVYLRTQLVTGWVTIGVQDCFPVTGVTFLLGNDIAGASVLPDPVNLFGSQDDSFYSDIGERDVSEVTGVTFLLGNDIAGASVGPDPVVSSTPTVENNNCLIEEEYPDLYRLCAVTRSQTLRNKVQTAPSVDPEICSALSN</sequence>
<name>A0A8J5MWP0_HOMAM</name>
<evidence type="ECO:0000313" key="2">
    <source>
        <dbReference type="Proteomes" id="UP000747542"/>
    </source>
</evidence>